<name>A0A8D8ZA51_9HEMI</name>
<accession>A0A8D8ZA51</accession>
<protein>
    <submittedName>
        <fullName evidence="1">Uncharacterized protein</fullName>
    </submittedName>
</protein>
<sequence>MSTSSFLSPTVSTRSSTVQQAGGIVGQVGRQHGVGQHGRVHWTGGQFSPGLPGHTCGPVSLTGRLMYWGSLLTASLLMRLGIDCTRVGCNTDFFCLQEHVS</sequence>
<dbReference type="EMBL" id="HBUF01444945">
    <property type="protein sequence ID" value="CAG6743229.1"/>
    <property type="molecule type" value="Transcribed_RNA"/>
</dbReference>
<organism evidence="1">
    <name type="scientific">Cacopsylla melanoneura</name>
    <dbReference type="NCBI Taxonomy" id="428564"/>
    <lineage>
        <taxon>Eukaryota</taxon>
        <taxon>Metazoa</taxon>
        <taxon>Ecdysozoa</taxon>
        <taxon>Arthropoda</taxon>
        <taxon>Hexapoda</taxon>
        <taxon>Insecta</taxon>
        <taxon>Pterygota</taxon>
        <taxon>Neoptera</taxon>
        <taxon>Paraneoptera</taxon>
        <taxon>Hemiptera</taxon>
        <taxon>Sternorrhyncha</taxon>
        <taxon>Psylloidea</taxon>
        <taxon>Psyllidae</taxon>
        <taxon>Psyllinae</taxon>
        <taxon>Cacopsylla</taxon>
    </lineage>
</organism>
<proteinExistence type="predicted"/>
<dbReference type="AlphaFoldDB" id="A0A8D8ZA51"/>
<dbReference type="EMBL" id="HBUF01444946">
    <property type="protein sequence ID" value="CAG6743230.1"/>
    <property type="molecule type" value="Transcribed_RNA"/>
</dbReference>
<reference evidence="1" key="1">
    <citation type="submission" date="2021-05" db="EMBL/GenBank/DDBJ databases">
        <authorList>
            <person name="Alioto T."/>
            <person name="Alioto T."/>
            <person name="Gomez Garrido J."/>
        </authorList>
    </citation>
    <scope>NUCLEOTIDE SEQUENCE</scope>
</reference>
<evidence type="ECO:0000313" key="1">
    <source>
        <dbReference type="EMBL" id="CAG6743230.1"/>
    </source>
</evidence>